<proteinExistence type="predicted"/>
<dbReference type="AlphaFoldDB" id="A0AA49GPX1"/>
<dbReference type="InterPro" id="IPR026444">
    <property type="entry name" value="Secre_tail"/>
</dbReference>
<organism evidence="2">
    <name type="scientific">Roseihalotalea indica</name>
    <dbReference type="NCBI Taxonomy" id="2867963"/>
    <lineage>
        <taxon>Bacteria</taxon>
        <taxon>Pseudomonadati</taxon>
        <taxon>Bacteroidota</taxon>
        <taxon>Cytophagia</taxon>
        <taxon>Cytophagales</taxon>
        <taxon>Catalimonadaceae</taxon>
        <taxon>Roseihalotalea</taxon>
    </lineage>
</organism>
<accession>A0AA49GPX1</accession>
<evidence type="ECO:0000259" key="1">
    <source>
        <dbReference type="Pfam" id="PF18962"/>
    </source>
</evidence>
<gene>
    <name evidence="2" type="ORF">K4G66_03595</name>
</gene>
<protein>
    <submittedName>
        <fullName evidence="2">T9SS type A sorting domain-containing protein</fullName>
    </submittedName>
</protein>
<reference evidence="2" key="1">
    <citation type="journal article" date="2023" name="Comput. Struct. Biotechnol. J.">
        <title>Discovery of a novel marine Bacteroidetes with a rich repertoire of carbohydrate-active enzymes.</title>
        <authorList>
            <person name="Chen B."/>
            <person name="Liu G."/>
            <person name="Chen Q."/>
            <person name="Wang H."/>
            <person name="Liu L."/>
            <person name="Tang K."/>
        </authorList>
    </citation>
    <scope>NUCLEOTIDE SEQUENCE</scope>
    <source>
        <strain evidence="2">TK19036</strain>
    </source>
</reference>
<dbReference type="NCBIfam" id="TIGR04183">
    <property type="entry name" value="Por_Secre_tail"/>
    <property type="match status" value="1"/>
</dbReference>
<dbReference type="InterPro" id="IPR013783">
    <property type="entry name" value="Ig-like_fold"/>
</dbReference>
<feature type="domain" description="Secretion system C-terminal sorting" evidence="1">
    <location>
        <begin position="254"/>
        <end position="330"/>
    </location>
</feature>
<dbReference type="Pfam" id="PF18962">
    <property type="entry name" value="Por_Secre_tail"/>
    <property type="match status" value="1"/>
</dbReference>
<evidence type="ECO:0000313" key="2">
    <source>
        <dbReference type="EMBL" id="WKN37791.1"/>
    </source>
</evidence>
<name>A0AA49GPX1_9BACT</name>
<dbReference type="Gene3D" id="2.60.40.10">
    <property type="entry name" value="Immunoglobulins"/>
    <property type="match status" value="1"/>
</dbReference>
<reference evidence="2" key="2">
    <citation type="journal article" date="2024" name="Antonie Van Leeuwenhoek">
        <title>Roseihalotalea indica gen. nov., sp. nov., a halophilic Bacteroidetes from mesopelagic Southwest Indian Ocean with higher carbohydrate metabolic potential.</title>
        <authorList>
            <person name="Chen B."/>
            <person name="Zhang M."/>
            <person name="Lin D."/>
            <person name="Ye J."/>
            <person name="Tang K."/>
        </authorList>
    </citation>
    <scope>NUCLEOTIDE SEQUENCE</scope>
    <source>
        <strain evidence="2">TK19036</strain>
    </source>
</reference>
<dbReference type="EMBL" id="CP120682">
    <property type="protein sequence ID" value="WKN37791.1"/>
    <property type="molecule type" value="Genomic_DNA"/>
</dbReference>
<sequence>MGVPALCQAQDKTANPGAGEWGDPTTWSPVGVPGDGDVILIPSGSEVWVRDDYALDDAVMIVAGELVMHYRSCGFLCFDYGSLSFTGPISGAVMEAGATIIDNTLLGRDALFISANGAKYWTGNSEPNPMTFTEETSFPAGLVNPLPVEMLYFSARYADKAALLAWATASETNNHYFEVERADDNMNFHKIGEVMGAGNSTTQIEYSFRDDKITAINSGVVYYRLRQVDFDGQYEYSKVVAVANKTLDVQKVKVWPNPFQDQLNVLLQSSSPGQVQVALYNTKNEMIFSNVYPVDGSIGELIIDKLQDSPPGIYFLHLTGSSWHTIEKVVKAG</sequence>